<dbReference type="CDD" id="cd03529">
    <property type="entry name" value="Rieske_NirD"/>
    <property type="match status" value="1"/>
</dbReference>
<dbReference type="GO" id="GO:0051537">
    <property type="term" value="F:2 iron, 2 sulfur cluster binding"/>
    <property type="evidence" value="ECO:0007669"/>
    <property type="project" value="InterPro"/>
</dbReference>
<dbReference type="InterPro" id="IPR017881">
    <property type="entry name" value="NirD"/>
</dbReference>
<sequence>MTTVSVIEKPAVALVDVCAVSDLIINSGVCALIDERQVAIFAIQTPSSEQKEATLSVYALSNWDPIGKANVMYRGLLGSMQQQPMICSPLYKQHYSLLTGQCFEDESVHLDVYECVIADDKVWISVA</sequence>
<dbReference type="AlphaFoldDB" id="A0AAW8R2R4"/>
<name>A0AAW8R2R4_9ALTE</name>
<dbReference type="PROSITE" id="PS51300">
    <property type="entry name" value="NIRD"/>
    <property type="match status" value="1"/>
</dbReference>
<dbReference type="Pfam" id="PF13806">
    <property type="entry name" value="Rieske_2"/>
    <property type="match status" value="1"/>
</dbReference>
<evidence type="ECO:0000313" key="4">
    <source>
        <dbReference type="EMBL" id="MDT0582150.1"/>
    </source>
</evidence>
<dbReference type="InterPro" id="IPR012748">
    <property type="entry name" value="Rieske-like_NirD"/>
</dbReference>
<dbReference type="InterPro" id="IPR036922">
    <property type="entry name" value="Rieske_2Fe-2S_sf"/>
</dbReference>
<dbReference type="GO" id="GO:0042128">
    <property type="term" value="P:nitrate assimilation"/>
    <property type="evidence" value="ECO:0007669"/>
    <property type="project" value="UniProtKB-KW"/>
</dbReference>
<dbReference type="GO" id="GO:0008942">
    <property type="term" value="F:nitrite reductase [NAD(P)H] activity"/>
    <property type="evidence" value="ECO:0007669"/>
    <property type="project" value="InterPro"/>
</dbReference>
<accession>A0AAW8R2R4</accession>
<keyword evidence="1" id="KW-0560">Oxidoreductase</keyword>
<dbReference type="PANTHER" id="PTHR40562:SF1">
    <property type="entry name" value="NITRITE REDUCTASE (NADH) SMALL SUBUNIT"/>
    <property type="match status" value="1"/>
</dbReference>
<dbReference type="PANTHER" id="PTHR40562">
    <property type="match status" value="1"/>
</dbReference>
<feature type="domain" description="Rieske-like [2Fe-2S]" evidence="3">
    <location>
        <begin position="15"/>
        <end position="125"/>
    </location>
</feature>
<dbReference type="NCBIfam" id="TIGR02378">
    <property type="entry name" value="nirD_assim_sml"/>
    <property type="match status" value="1"/>
</dbReference>
<dbReference type="RefSeq" id="WP_311360932.1">
    <property type="nucleotide sequence ID" value="NZ_JAVRIE010000002.1"/>
</dbReference>
<reference evidence="4 5" key="1">
    <citation type="submission" date="2023-09" db="EMBL/GenBank/DDBJ databases">
        <authorList>
            <person name="Rey-Velasco X."/>
        </authorList>
    </citation>
    <scope>NUCLEOTIDE SEQUENCE [LARGE SCALE GENOMIC DNA]</scope>
    <source>
        <strain evidence="4 5">W409</strain>
    </source>
</reference>
<evidence type="ECO:0000256" key="2">
    <source>
        <dbReference type="ARBA" id="ARBA00023063"/>
    </source>
</evidence>
<evidence type="ECO:0000259" key="3">
    <source>
        <dbReference type="Pfam" id="PF13806"/>
    </source>
</evidence>
<keyword evidence="2" id="KW-0534">Nitrate assimilation</keyword>
<proteinExistence type="predicted"/>
<dbReference type="EMBL" id="JAVRIE010000002">
    <property type="protein sequence ID" value="MDT0582150.1"/>
    <property type="molecule type" value="Genomic_DNA"/>
</dbReference>
<keyword evidence="5" id="KW-1185">Reference proteome</keyword>
<gene>
    <name evidence="4" type="primary">nirD</name>
    <name evidence="4" type="ORF">RM544_06350</name>
</gene>
<evidence type="ECO:0000313" key="5">
    <source>
        <dbReference type="Proteomes" id="UP001249020"/>
    </source>
</evidence>
<dbReference type="Proteomes" id="UP001249020">
    <property type="component" value="Unassembled WGS sequence"/>
</dbReference>
<dbReference type="Gene3D" id="2.102.10.10">
    <property type="entry name" value="Rieske [2Fe-2S] iron-sulphur domain"/>
    <property type="match status" value="1"/>
</dbReference>
<protein>
    <submittedName>
        <fullName evidence="4">Nitrite reductase small subunit NirD</fullName>
    </submittedName>
</protein>
<evidence type="ECO:0000256" key="1">
    <source>
        <dbReference type="ARBA" id="ARBA00023002"/>
    </source>
</evidence>
<comment type="caution">
    <text evidence="4">The sequence shown here is derived from an EMBL/GenBank/DDBJ whole genome shotgun (WGS) entry which is preliminary data.</text>
</comment>
<organism evidence="4 5">
    <name type="scientific">Brumicola blandensis</name>
    <dbReference type="NCBI Taxonomy" id="3075611"/>
    <lineage>
        <taxon>Bacteria</taxon>
        <taxon>Pseudomonadati</taxon>
        <taxon>Pseudomonadota</taxon>
        <taxon>Gammaproteobacteria</taxon>
        <taxon>Alteromonadales</taxon>
        <taxon>Alteromonadaceae</taxon>
        <taxon>Brumicola</taxon>
    </lineage>
</organism>
<dbReference type="SUPFAM" id="SSF50022">
    <property type="entry name" value="ISP domain"/>
    <property type="match status" value="1"/>
</dbReference>